<dbReference type="GO" id="GO:0052856">
    <property type="term" value="F:NAD(P)HX epimerase activity"/>
    <property type="evidence" value="ECO:0007669"/>
    <property type="project" value="UniProtKB-UniRule"/>
</dbReference>
<comment type="caution">
    <text evidence="10">Lacks conserved residue(s) required for the propagation of feature annotation.</text>
</comment>
<dbReference type="SUPFAM" id="SSF64153">
    <property type="entry name" value="YjeF N-terminal domain-like"/>
    <property type="match status" value="1"/>
</dbReference>
<evidence type="ECO:0000313" key="12">
    <source>
        <dbReference type="EMBL" id="TWT43384.1"/>
    </source>
</evidence>
<evidence type="ECO:0000256" key="8">
    <source>
        <dbReference type="ARBA" id="ARBA00023027"/>
    </source>
</evidence>
<evidence type="ECO:0000256" key="4">
    <source>
        <dbReference type="ARBA" id="ARBA00022723"/>
    </source>
</evidence>
<dbReference type="AlphaFoldDB" id="A0A5C5VY80"/>
<dbReference type="InterPro" id="IPR036652">
    <property type="entry name" value="YjeF_N_dom_sf"/>
</dbReference>
<dbReference type="HAMAP" id="MF_01966">
    <property type="entry name" value="NADHX_epimerase"/>
    <property type="match status" value="1"/>
</dbReference>
<evidence type="ECO:0000256" key="9">
    <source>
        <dbReference type="ARBA" id="ARBA00023235"/>
    </source>
</evidence>
<dbReference type="NCBIfam" id="TIGR00197">
    <property type="entry name" value="yjeF_nterm"/>
    <property type="match status" value="1"/>
</dbReference>
<feature type="binding site" evidence="10">
    <location>
        <position position="165"/>
    </location>
    <ligand>
        <name>K(+)</name>
        <dbReference type="ChEBI" id="CHEBI:29103"/>
    </ligand>
</feature>
<dbReference type="Proteomes" id="UP000318995">
    <property type="component" value="Unassembled WGS sequence"/>
</dbReference>
<keyword evidence="5 10" id="KW-0547">Nucleotide-binding</keyword>
<comment type="caution">
    <text evidence="12">The sequence shown here is derived from an EMBL/GenBank/DDBJ whole genome shotgun (WGS) entry which is preliminary data.</text>
</comment>
<dbReference type="InterPro" id="IPR004443">
    <property type="entry name" value="YjeF_N_dom"/>
</dbReference>
<evidence type="ECO:0000259" key="11">
    <source>
        <dbReference type="PROSITE" id="PS51385"/>
    </source>
</evidence>
<keyword evidence="8 10" id="KW-0520">NAD</keyword>
<evidence type="ECO:0000256" key="1">
    <source>
        <dbReference type="ARBA" id="ARBA00000013"/>
    </source>
</evidence>
<comment type="function">
    <text evidence="10">Catalyzes the epimerization of the S- and R-forms of NAD(P)HX, a damaged form of NAD(P)H that is a result of enzymatic or heat-dependent hydration. This is a prerequisite for the S-specific NAD(P)H-hydrate dehydratase to allow the repair of both epimers of NAD(P)HX.</text>
</comment>
<dbReference type="EMBL" id="SJPH01000004">
    <property type="protein sequence ID" value="TWT43384.1"/>
    <property type="molecule type" value="Genomic_DNA"/>
</dbReference>
<protein>
    <recommendedName>
        <fullName evidence="3 10">NAD(P)H-hydrate epimerase</fullName>
        <ecNumber evidence="3 10">5.1.99.6</ecNumber>
    </recommendedName>
    <alternativeName>
        <fullName evidence="10">NAD(P)HX epimerase</fullName>
    </alternativeName>
</protein>
<keyword evidence="9 10" id="KW-0413">Isomerase</keyword>
<dbReference type="PROSITE" id="PS51385">
    <property type="entry name" value="YJEF_N"/>
    <property type="match status" value="1"/>
</dbReference>
<feature type="binding site" evidence="10">
    <location>
        <position position="55"/>
    </location>
    <ligand>
        <name>K(+)</name>
        <dbReference type="ChEBI" id="CHEBI:29103"/>
    </ligand>
</feature>
<name>A0A5C5VY80_9BACT</name>
<evidence type="ECO:0000313" key="13">
    <source>
        <dbReference type="Proteomes" id="UP000318995"/>
    </source>
</evidence>
<dbReference type="PANTHER" id="PTHR13232">
    <property type="entry name" value="NAD(P)H-HYDRATE EPIMERASE"/>
    <property type="match status" value="1"/>
</dbReference>
<evidence type="ECO:0000256" key="7">
    <source>
        <dbReference type="ARBA" id="ARBA00022958"/>
    </source>
</evidence>
<comment type="catalytic activity">
    <reaction evidence="1 10">
        <text>(6R)-NADHX = (6S)-NADHX</text>
        <dbReference type="Rhea" id="RHEA:32215"/>
        <dbReference type="ChEBI" id="CHEBI:64074"/>
        <dbReference type="ChEBI" id="CHEBI:64075"/>
        <dbReference type="EC" id="5.1.99.6"/>
    </reaction>
</comment>
<feature type="binding site" evidence="10">
    <location>
        <begin position="133"/>
        <end position="139"/>
    </location>
    <ligand>
        <name>(6S)-NADPHX</name>
        <dbReference type="ChEBI" id="CHEBI:64076"/>
    </ligand>
</feature>
<evidence type="ECO:0000256" key="10">
    <source>
        <dbReference type="HAMAP-Rule" id="MF_01966"/>
    </source>
</evidence>
<proteinExistence type="inferred from homology"/>
<dbReference type="GO" id="GO:0000166">
    <property type="term" value="F:nucleotide binding"/>
    <property type="evidence" value="ECO:0007669"/>
    <property type="project" value="UniProtKB-KW"/>
</dbReference>
<sequence>MLNRQQARDFDRRAIEDLGFPGMLLMENAGRACVDVMERLGIEGQVIVVCGRGNNGGDGFVIARHLAVRGHAVRVVLGARPSELRGDARLAFDLLVPCHVPLHDETGVNPALVLQELDAMDDQVAWVVDALLGSGATGAPRPPFDTFIDWMNTAGGRRLAVDLPSGLDCDTGEPTRPTFRADHTCTFVAPKAGFTNPRAQEFLGHIHVVDIGVPAPEVR</sequence>
<feature type="binding site" evidence="10">
    <location>
        <position position="162"/>
    </location>
    <ligand>
        <name>(6S)-NADPHX</name>
        <dbReference type="ChEBI" id="CHEBI:64076"/>
    </ligand>
</feature>
<evidence type="ECO:0000256" key="5">
    <source>
        <dbReference type="ARBA" id="ARBA00022741"/>
    </source>
</evidence>
<evidence type="ECO:0000256" key="3">
    <source>
        <dbReference type="ARBA" id="ARBA00012228"/>
    </source>
</evidence>
<evidence type="ECO:0000256" key="2">
    <source>
        <dbReference type="ARBA" id="ARBA00000909"/>
    </source>
</evidence>
<dbReference type="InterPro" id="IPR032976">
    <property type="entry name" value="YJEFN_prot_NAXE-like"/>
</dbReference>
<comment type="similarity">
    <text evidence="10">Belongs to the NnrE/AIBP family.</text>
</comment>
<dbReference type="Gene3D" id="3.40.50.10260">
    <property type="entry name" value="YjeF N-terminal domain"/>
    <property type="match status" value="1"/>
</dbReference>
<keyword evidence="4 10" id="KW-0479">Metal-binding</keyword>
<dbReference type="OrthoDB" id="9806925at2"/>
<feature type="binding site" evidence="10">
    <location>
        <begin position="54"/>
        <end position="58"/>
    </location>
    <ligand>
        <name>(6S)-NADPHX</name>
        <dbReference type="ChEBI" id="CHEBI:64076"/>
    </ligand>
</feature>
<dbReference type="GO" id="GO:0046872">
    <property type="term" value="F:metal ion binding"/>
    <property type="evidence" value="ECO:0007669"/>
    <property type="project" value="UniProtKB-KW"/>
</dbReference>
<comment type="catalytic activity">
    <reaction evidence="2 10">
        <text>(6R)-NADPHX = (6S)-NADPHX</text>
        <dbReference type="Rhea" id="RHEA:32227"/>
        <dbReference type="ChEBI" id="CHEBI:64076"/>
        <dbReference type="ChEBI" id="CHEBI:64077"/>
        <dbReference type="EC" id="5.1.99.6"/>
    </reaction>
</comment>
<reference evidence="12 13" key="1">
    <citation type="submission" date="2019-02" db="EMBL/GenBank/DDBJ databases">
        <title>Deep-cultivation of Planctomycetes and their phenomic and genomic characterization uncovers novel biology.</title>
        <authorList>
            <person name="Wiegand S."/>
            <person name="Jogler M."/>
            <person name="Boedeker C."/>
            <person name="Pinto D."/>
            <person name="Vollmers J."/>
            <person name="Rivas-Marin E."/>
            <person name="Kohn T."/>
            <person name="Peeters S.H."/>
            <person name="Heuer A."/>
            <person name="Rast P."/>
            <person name="Oberbeckmann S."/>
            <person name="Bunk B."/>
            <person name="Jeske O."/>
            <person name="Meyerdierks A."/>
            <person name="Storesund J.E."/>
            <person name="Kallscheuer N."/>
            <person name="Luecker S."/>
            <person name="Lage O.M."/>
            <person name="Pohl T."/>
            <person name="Merkel B.J."/>
            <person name="Hornburger P."/>
            <person name="Mueller R.-W."/>
            <person name="Bruemmer F."/>
            <person name="Labrenz M."/>
            <person name="Spormann A.M."/>
            <person name="Op Den Camp H."/>
            <person name="Overmann J."/>
            <person name="Amann R."/>
            <person name="Jetten M.S.M."/>
            <person name="Mascher T."/>
            <person name="Medema M.H."/>
            <person name="Devos D.P."/>
            <person name="Kaster A.-K."/>
            <person name="Ovreas L."/>
            <person name="Rohde M."/>
            <person name="Galperin M.Y."/>
            <person name="Jogler C."/>
        </authorList>
    </citation>
    <scope>NUCLEOTIDE SEQUENCE [LARGE SCALE GENOMIC DNA]</scope>
    <source>
        <strain evidence="12 13">Pla111</strain>
    </source>
</reference>
<keyword evidence="6 10" id="KW-0521">NADP</keyword>
<feature type="binding site" evidence="10">
    <location>
        <position position="129"/>
    </location>
    <ligand>
        <name>K(+)</name>
        <dbReference type="ChEBI" id="CHEBI:29103"/>
    </ligand>
</feature>
<dbReference type="PANTHER" id="PTHR13232:SF10">
    <property type="entry name" value="NAD(P)H-HYDRATE EPIMERASE"/>
    <property type="match status" value="1"/>
</dbReference>
<dbReference type="Pfam" id="PF03853">
    <property type="entry name" value="YjeF_N"/>
    <property type="match status" value="1"/>
</dbReference>
<evidence type="ECO:0000256" key="6">
    <source>
        <dbReference type="ARBA" id="ARBA00022857"/>
    </source>
</evidence>
<dbReference type="RefSeq" id="WP_146574448.1">
    <property type="nucleotide sequence ID" value="NZ_SJPH01000004.1"/>
</dbReference>
<dbReference type="EC" id="5.1.99.6" evidence="3 10"/>
<organism evidence="12 13">
    <name type="scientific">Botrimarina hoheduenensis</name>
    <dbReference type="NCBI Taxonomy" id="2528000"/>
    <lineage>
        <taxon>Bacteria</taxon>
        <taxon>Pseudomonadati</taxon>
        <taxon>Planctomycetota</taxon>
        <taxon>Planctomycetia</taxon>
        <taxon>Pirellulales</taxon>
        <taxon>Lacipirellulaceae</taxon>
        <taxon>Botrimarina</taxon>
    </lineage>
</organism>
<gene>
    <name evidence="12" type="primary">nnr_2</name>
    <name evidence="10" type="synonym">nnrE</name>
    <name evidence="12" type="ORF">Pla111_23350</name>
</gene>
<comment type="cofactor">
    <cofactor evidence="10">
        <name>K(+)</name>
        <dbReference type="ChEBI" id="CHEBI:29103"/>
    </cofactor>
    <text evidence="10">Binds 1 potassium ion per subunit.</text>
</comment>
<keyword evidence="7 10" id="KW-0630">Potassium</keyword>
<accession>A0A5C5VY80</accession>
<keyword evidence="13" id="KW-1185">Reference proteome</keyword>
<feature type="domain" description="YjeF N-terminal" evidence="11">
    <location>
        <begin position="7"/>
        <end position="219"/>
    </location>
</feature>